<dbReference type="GO" id="GO:0005634">
    <property type="term" value="C:nucleus"/>
    <property type="evidence" value="ECO:0007669"/>
    <property type="project" value="TreeGrafter"/>
</dbReference>
<gene>
    <name evidence="6" type="ORF">FH972_012812</name>
</gene>
<evidence type="ECO:0000259" key="5">
    <source>
        <dbReference type="PROSITE" id="PS50102"/>
    </source>
</evidence>
<feature type="compositionally biased region" description="Basic and acidic residues" evidence="4">
    <location>
        <begin position="196"/>
        <end position="205"/>
    </location>
</feature>
<sequence length="394" mass="44635">MGRRSCTVETTMMGLRGGTGGGLVVGSRDGSFELEIWVAGVDGACGWWPVSGLRSDLVGVVGGDPQAIAMTIDDESSIYVGGLPYDATEDTVRRVFDPYGEVVAVKIINDRSTRGKCYGFVTFTNPRSAISAINDMNDRVTNLFFINMKILKVNGVKTRGGRSNFSRESFQHYAERGTNWEKVYDHARGRDRARDHFLSKDRDQDQNIVDNGQEHGRNRGRDWERDHDLDWERGEELDRTNGHDKSIDMDRDQQSKRQNGFVINDRSREISSESCDAHNNQVKVELERSIQGLDELRKETSQMEETLEEKQKLVLDLQKKAKKLEDALIGSKKHTSSRQMQLNKLYKCFLKEKDYSERLKRCEEELQTIVDAAMLETDDGDFGSRDGVLTTGNA</sequence>
<feature type="coiled-coil region" evidence="3">
    <location>
        <begin position="279"/>
        <end position="327"/>
    </location>
</feature>
<evidence type="ECO:0000313" key="7">
    <source>
        <dbReference type="Proteomes" id="UP000327013"/>
    </source>
</evidence>
<dbReference type="GO" id="GO:0005739">
    <property type="term" value="C:mitochondrion"/>
    <property type="evidence" value="ECO:0007669"/>
    <property type="project" value="TreeGrafter"/>
</dbReference>
<dbReference type="SMART" id="SM00360">
    <property type="entry name" value="RRM"/>
    <property type="match status" value="1"/>
</dbReference>
<protein>
    <recommendedName>
        <fullName evidence="5">RRM domain-containing protein</fullName>
    </recommendedName>
</protein>
<evidence type="ECO:0000256" key="2">
    <source>
        <dbReference type="PROSITE-ProRule" id="PRU00176"/>
    </source>
</evidence>
<reference evidence="6 7" key="1">
    <citation type="submission" date="2019-06" db="EMBL/GenBank/DDBJ databases">
        <title>A chromosomal-level reference genome of Carpinus fangiana (Coryloideae, Betulaceae).</title>
        <authorList>
            <person name="Yang X."/>
            <person name="Wang Z."/>
            <person name="Zhang L."/>
            <person name="Hao G."/>
            <person name="Liu J."/>
            <person name="Yang Y."/>
        </authorList>
    </citation>
    <scope>NUCLEOTIDE SEQUENCE [LARGE SCALE GENOMIC DNA]</scope>
    <source>
        <strain evidence="6">Cfa_2016G</strain>
        <tissue evidence="6">Leaf</tissue>
    </source>
</reference>
<name>A0A5N6R4U4_9ROSI</name>
<dbReference type="InterPro" id="IPR000504">
    <property type="entry name" value="RRM_dom"/>
</dbReference>
<dbReference type="Gene3D" id="3.30.70.330">
    <property type="match status" value="1"/>
</dbReference>
<dbReference type="OrthoDB" id="272703at2759"/>
<evidence type="ECO:0000256" key="3">
    <source>
        <dbReference type="SAM" id="Coils"/>
    </source>
</evidence>
<feature type="compositionally biased region" description="Basic and acidic residues" evidence="4">
    <location>
        <begin position="234"/>
        <end position="255"/>
    </location>
</feature>
<dbReference type="Pfam" id="PF00076">
    <property type="entry name" value="RRM_1"/>
    <property type="match status" value="1"/>
</dbReference>
<evidence type="ECO:0000256" key="4">
    <source>
        <dbReference type="SAM" id="MobiDB-lite"/>
    </source>
</evidence>
<dbReference type="GO" id="GO:0003723">
    <property type="term" value="F:RNA binding"/>
    <property type="evidence" value="ECO:0007669"/>
    <property type="project" value="UniProtKB-UniRule"/>
</dbReference>
<proteinExistence type="predicted"/>
<dbReference type="PROSITE" id="PS50102">
    <property type="entry name" value="RRM"/>
    <property type="match status" value="1"/>
</dbReference>
<dbReference type="Proteomes" id="UP000327013">
    <property type="component" value="Chromosome 5"/>
</dbReference>
<organism evidence="6 7">
    <name type="scientific">Carpinus fangiana</name>
    <dbReference type="NCBI Taxonomy" id="176857"/>
    <lineage>
        <taxon>Eukaryota</taxon>
        <taxon>Viridiplantae</taxon>
        <taxon>Streptophyta</taxon>
        <taxon>Embryophyta</taxon>
        <taxon>Tracheophyta</taxon>
        <taxon>Spermatophyta</taxon>
        <taxon>Magnoliopsida</taxon>
        <taxon>eudicotyledons</taxon>
        <taxon>Gunneridae</taxon>
        <taxon>Pentapetalae</taxon>
        <taxon>rosids</taxon>
        <taxon>fabids</taxon>
        <taxon>Fagales</taxon>
        <taxon>Betulaceae</taxon>
        <taxon>Carpinus</taxon>
    </lineage>
</organism>
<feature type="region of interest" description="Disordered" evidence="4">
    <location>
        <begin position="234"/>
        <end position="262"/>
    </location>
</feature>
<dbReference type="EMBL" id="CM017325">
    <property type="protein sequence ID" value="KAE8056009.1"/>
    <property type="molecule type" value="Genomic_DNA"/>
</dbReference>
<keyword evidence="3" id="KW-0175">Coiled coil</keyword>
<dbReference type="AlphaFoldDB" id="A0A5N6R4U4"/>
<dbReference type="InterPro" id="IPR035979">
    <property type="entry name" value="RBD_domain_sf"/>
</dbReference>
<feature type="domain" description="RRM" evidence="5">
    <location>
        <begin position="76"/>
        <end position="158"/>
    </location>
</feature>
<accession>A0A5N6R4U4</accession>
<dbReference type="SUPFAM" id="SSF54928">
    <property type="entry name" value="RNA-binding domain, RBD"/>
    <property type="match status" value="1"/>
</dbReference>
<evidence type="ECO:0000256" key="1">
    <source>
        <dbReference type="ARBA" id="ARBA00022884"/>
    </source>
</evidence>
<feature type="region of interest" description="Disordered" evidence="4">
    <location>
        <begin position="196"/>
        <end position="222"/>
    </location>
</feature>
<dbReference type="PANTHER" id="PTHR48024">
    <property type="entry name" value="GEO13361P1-RELATED"/>
    <property type="match status" value="1"/>
</dbReference>
<dbReference type="InterPro" id="IPR050886">
    <property type="entry name" value="RNA-binding_reg"/>
</dbReference>
<dbReference type="PANTHER" id="PTHR48024:SF56">
    <property type="entry name" value="HETEROGENEOUS NUCLEAR RIBONUCLEOPROTEIN A0"/>
    <property type="match status" value="1"/>
</dbReference>
<feature type="compositionally biased region" description="Basic and acidic residues" evidence="4">
    <location>
        <begin position="212"/>
        <end position="222"/>
    </location>
</feature>
<keyword evidence="7" id="KW-1185">Reference proteome</keyword>
<evidence type="ECO:0000313" key="6">
    <source>
        <dbReference type="EMBL" id="KAE8056009.1"/>
    </source>
</evidence>
<dbReference type="CDD" id="cd00590">
    <property type="entry name" value="RRM_SF"/>
    <property type="match status" value="1"/>
</dbReference>
<keyword evidence="1 2" id="KW-0694">RNA-binding</keyword>
<dbReference type="InterPro" id="IPR012677">
    <property type="entry name" value="Nucleotide-bd_a/b_plait_sf"/>
</dbReference>